<dbReference type="Proteomes" id="UP000240760">
    <property type="component" value="Unassembled WGS sequence"/>
</dbReference>
<feature type="region of interest" description="Disordered" evidence="1">
    <location>
        <begin position="598"/>
        <end position="661"/>
    </location>
</feature>
<proteinExistence type="predicted"/>
<feature type="region of interest" description="Disordered" evidence="1">
    <location>
        <begin position="365"/>
        <end position="412"/>
    </location>
</feature>
<dbReference type="OrthoDB" id="5244050at2759"/>
<evidence type="ECO:0000256" key="1">
    <source>
        <dbReference type="SAM" id="MobiDB-lite"/>
    </source>
</evidence>
<feature type="region of interest" description="Disordered" evidence="1">
    <location>
        <begin position="1"/>
        <end position="165"/>
    </location>
</feature>
<feature type="compositionally biased region" description="Low complexity" evidence="1">
    <location>
        <begin position="379"/>
        <end position="396"/>
    </location>
</feature>
<feature type="compositionally biased region" description="Basic residues" evidence="1">
    <location>
        <begin position="1"/>
        <end position="12"/>
    </location>
</feature>
<evidence type="ECO:0000313" key="3">
    <source>
        <dbReference type="Proteomes" id="UP000240760"/>
    </source>
</evidence>
<reference evidence="2 3" key="1">
    <citation type="submission" date="2016-07" db="EMBL/GenBank/DDBJ databases">
        <title>Multiple horizontal gene transfer events from other fungi enriched the ability of initially mycotrophic Trichoderma (Ascomycota) to feed on dead plant biomass.</title>
        <authorList>
            <consortium name="DOE Joint Genome Institute"/>
            <person name="Aerts A."/>
            <person name="Atanasova L."/>
            <person name="Chenthamara K."/>
            <person name="Zhang J."/>
            <person name="Grujic M."/>
            <person name="Henrissat B."/>
            <person name="Kuo A."/>
            <person name="Salamov A."/>
            <person name="Lipzen A."/>
            <person name="Labutti K."/>
            <person name="Barry K."/>
            <person name="Miao Y."/>
            <person name="Rahimi M.J."/>
            <person name="Shen Q."/>
            <person name="Grigoriev I.V."/>
            <person name="Kubicek C.P."/>
            <person name="Druzhinina I.S."/>
        </authorList>
    </citation>
    <scope>NUCLEOTIDE SEQUENCE [LARGE SCALE GENOMIC DNA]</scope>
    <source>
        <strain evidence="2 3">ATCC 18648</strain>
    </source>
</reference>
<feature type="compositionally biased region" description="Basic and acidic residues" evidence="1">
    <location>
        <begin position="289"/>
        <end position="303"/>
    </location>
</feature>
<accession>A0A2T4C522</accession>
<evidence type="ECO:0000313" key="2">
    <source>
        <dbReference type="EMBL" id="PTB76660.1"/>
    </source>
</evidence>
<dbReference type="STRING" id="983965.A0A2T4C522"/>
<feature type="compositionally biased region" description="Basic and acidic residues" evidence="1">
    <location>
        <begin position="62"/>
        <end position="80"/>
    </location>
</feature>
<organism evidence="2 3">
    <name type="scientific">Trichoderma longibrachiatum ATCC 18648</name>
    <dbReference type="NCBI Taxonomy" id="983965"/>
    <lineage>
        <taxon>Eukaryota</taxon>
        <taxon>Fungi</taxon>
        <taxon>Dikarya</taxon>
        <taxon>Ascomycota</taxon>
        <taxon>Pezizomycotina</taxon>
        <taxon>Sordariomycetes</taxon>
        <taxon>Hypocreomycetidae</taxon>
        <taxon>Hypocreales</taxon>
        <taxon>Hypocreaceae</taxon>
        <taxon>Trichoderma</taxon>
    </lineage>
</organism>
<keyword evidence="3" id="KW-1185">Reference proteome</keyword>
<feature type="region of interest" description="Disordered" evidence="1">
    <location>
        <begin position="226"/>
        <end position="247"/>
    </location>
</feature>
<protein>
    <submittedName>
        <fullName evidence="2">Uncharacterized protein</fullName>
    </submittedName>
</protein>
<feature type="compositionally biased region" description="Polar residues" evidence="1">
    <location>
        <begin position="128"/>
        <end position="148"/>
    </location>
</feature>
<feature type="region of interest" description="Disordered" evidence="1">
    <location>
        <begin position="448"/>
        <end position="538"/>
    </location>
</feature>
<sequence>MKKFNFSRPARKKPQEPPPPAIPSTMPMSKAHKILGSTPLNIDAPYHDPKLPTVSVGMYDNKALDEPDMHMPSERRRNDRQPSPSNRLGALTDSIGFGAKNLPGTLKKAQSSSTIKSWHDKSKHSRSLSRQASIPVMNSSYSPNTQAAPNAEESPKSRRKPPRLDSIVIAPPLRIPGLDSGGTIHHGIPGDSVTTPVAAPYSASSHRQSDLRGMFKRRTKDSFRSFMTDSTPQSAVEGRRMTSHASENRLSTLYNHYEQMTFRDAEVEPGLMSGADNKKDAAGGQGEPQWRESQARHNLDWLHKPRKRMSPSPSRLNPPLRDGSRTSSPKPSVGSTNSTGSGMTSQNGYGAEDSHLTTVLPARRPSQAELDRQKALAQLTSGSSSSLRRGSVATSSGQTDNDIPLPPSPASVNRYLRSARSSVDDSASQGCVMTLTRQEEMLISALRKKTQAMREKSQLASASNPRSDTSSTRRHVSNPSRVETDSMLDFDFPAPPSHSTKSRQSVASSFMSTPITEHPDGEDDNYRAPSRLTADTGSERASFVSSIRGPEDFAEAQDVLVYLDQGKHSSGQWSHVGSDGQPVEEAVLSSGFQSVPWEFSEENRPSKAKARVPLRHQNQADYMSPSKLTRLSEDGNEDMPRPDSPISNETFPQPQQPRRAAMNTARLSAVGFVRRDPELGWWGDDD</sequence>
<feature type="region of interest" description="Disordered" evidence="1">
    <location>
        <begin position="270"/>
        <end position="352"/>
    </location>
</feature>
<dbReference type="AlphaFoldDB" id="A0A2T4C522"/>
<feature type="compositionally biased region" description="Polar residues" evidence="1">
    <location>
        <begin position="458"/>
        <end position="470"/>
    </location>
</feature>
<feature type="compositionally biased region" description="Polar residues" evidence="1">
    <location>
        <begin position="497"/>
        <end position="515"/>
    </location>
</feature>
<feature type="compositionally biased region" description="Low complexity" evidence="1">
    <location>
        <begin position="310"/>
        <end position="321"/>
    </location>
</feature>
<feature type="compositionally biased region" description="Low complexity" evidence="1">
    <location>
        <begin position="332"/>
        <end position="345"/>
    </location>
</feature>
<name>A0A2T4C522_TRILO</name>
<feature type="compositionally biased region" description="Basic and acidic residues" evidence="1">
    <location>
        <begin position="630"/>
        <end position="641"/>
    </location>
</feature>
<dbReference type="EMBL" id="KZ679131">
    <property type="protein sequence ID" value="PTB76660.1"/>
    <property type="molecule type" value="Genomic_DNA"/>
</dbReference>
<feature type="compositionally biased region" description="Polar residues" evidence="1">
    <location>
        <begin position="616"/>
        <end position="629"/>
    </location>
</feature>
<gene>
    <name evidence="2" type="ORF">M440DRAFT_1456284</name>
</gene>